<evidence type="ECO:0000256" key="1">
    <source>
        <dbReference type="ARBA" id="ARBA00007068"/>
    </source>
</evidence>
<accession>A0A9W4GP29</accession>
<dbReference type="PANTHER" id="PTHR36512:SF3">
    <property type="entry name" value="BLR5678 PROTEIN"/>
    <property type="match status" value="1"/>
</dbReference>
<proteinExistence type="inferred from homology"/>
<dbReference type="EC" id="3.4.11.19" evidence="2"/>
<keyword evidence="3" id="KW-1185">Reference proteome</keyword>
<comment type="similarity">
    <text evidence="1">Belongs to the peptidase S58 family.</text>
</comment>
<keyword evidence="2" id="KW-0378">Hydrolase</keyword>
<gene>
    <name evidence="2" type="ORF">SCOCK_1060003</name>
</gene>
<evidence type="ECO:0000313" key="2">
    <source>
        <dbReference type="EMBL" id="CAG6391169.1"/>
    </source>
</evidence>
<dbReference type="InterPro" id="IPR005321">
    <property type="entry name" value="Peptidase_S58_DmpA"/>
</dbReference>
<dbReference type="PANTHER" id="PTHR36512">
    <property type="entry name" value="D-AMINOPEPTIDASE"/>
    <property type="match status" value="1"/>
</dbReference>
<reference evidence="2" key="1">
    <citation type="submission" date="2021-05" db="EMBL/GenBank/DDBJ databases">
        <authorList>
            <person name="Arsene-Ploetze F."/>
        </authorList>
    </citation>
    <scope>NUCLEOTIDE SEQUENCE</scope>
    <source>
        <strain evidence="2">DSM 42138</strain>
    </source>
</reference>
<sequence length="122" mass="12943">MVATDAVLTRAQAHKLAGSSHDGLARAVRPAHLLSDGDTVFAMATGRRPLVPRDRAAAAHPAFGVHIEAGSLDEVLAAGADALTRAIRHAVLAAETVDGPGGVFPSYRDLYRDLYQDLYQDR</sequence>
<comment type="caution">
    <text evidence="2">The sequence shown here is derived from an EMBL/GenBank/DDBJ whole genome shotgun (WGS) entry which is preliminary data.</text>
</comment>
<dbReference type="Pfam" id="PF03576">
    <property type="entry name" value="Peptidase_S58"/>
    <property type="match status" value="1"/>
</dbReference>
<dbReference type="InterPro" id="IPR016117">
    <property type="entry name" value="ArgJ-like_dom_sf"/>
</dbReference>
<dbReference type="AlphaFoldDB" id="A0A9W4GP29"/>
<dbReference type="GO" id="GO:0004177">
    <property type="term" value="F:aminopeptidase activity"/>
    <property type="evidence" value="ECO:0007669"/>
    <property type="project" value="UniProtKB-KW"/>
</dbReference>
<evidence type="ECO:0000313" key="3">
    <source>
        <dbReference type="Proteomes" id="UP001152519"/>
    </source>
</evidence>
<dbReference type="SUPFAM" id="SSF56266">
    <property type="entry name" value="DmpA/ArgJ-like"/>
    <property type="match status" value="1"/>
</dbReference>
<protein>
    <submittedName>
        <fullName evidence="2">D-stereospecific aminopeptidase</fullName>
        <ecNumber evidence="2">3.4.11.19</ecNumber>
    </submittedName>
</protein>
<keyword evidence="2" id="KW-0031">Aminopeptidase</keyword>
<dbReference type="EMBL" id="CAJSLV010000009">
    <property type="protein sequence ID" value="CAG6391169.1"/>
    <property type="molecule type" value="Genomic_DNA"/>
</dbReference>
<keyword evidence="2" id="KW-0645">Protease</keyword>
<organism evidence="2 3">
    <name type="scientific">Actinacidiphila cocklensis</name>
    <dbReference type="NCBI Taxonomy" id="887465"/>
    <lineage>
        <taxon>Bacteria</taxon>
        <taxon>Bacillati</taxon>
        <taxon>Actinomycetota</taxon>
        <taxon>Actinomycetes</taxon>
        <taxon>Kitasatosporales</taxon>
        <taxon>Streptomycetaceae</taxon>
        <taxon>Actinacidiphila</taxon>
    </lineage>
</organism>
<dbReference type="Gene3D" id="3.60.70.12">
    <property type="entry name" value="L-amino peptidase D-ALA esterase/amidase"/>
    <property type="match status" value="1"/>
</dbReference>
<dbReference type="Proteomes" id="UP001152519">
    <property type="component" value="Unassembled WGS sequence"/>
</dbReference>
<name>A0A9W4GP29_9ACTN</name>